<dbReference type="AlphaFoldDB" id="A0AAW5QUS3"/>
<evidence type="ECO:0000256" key="1">
    <source>
        <dbReference type="SAM" id="SignalP"/>
    </source>
</evidence>
<accession>A0AAW5QUS3</accession>
<dbReference type="EMBL" id="JALIDZ010000001">
    <property type="protein sequence ID" value="MCT8970403.1"/>
    <property type="molecule type" value="Genomic_DNA"/>
</dbReference>
<evidence type="ECO:0000313" key="2">
    <source>
        <dbReference type="EMBL" id="MCT8970403.1"/>
    </source>
</evidence>
<proteinExistence type="predicted"/>
<feature type="signal peptide" evidence="1">
    <location>
        <begin position="1"/>
        <end position="24"/>
    </location>
</feature>
<protein>
    <submittedName>
        <fullName evidence="2">Uncharacterized protein</fullName>
    </submittedName>
</protein>
<name>A0AAW5QUS3_9HYPH</name>
<organism evidence="2 3">
    <name type="scientific">Microbaculum marinisediminis</name>
    <dbReference type="NCBI Taxonomy" id="2931392"/>
    <lineage>
        <taxon>Bacteria</taxon>
        <taxon>Pseudomonadati</taxon>
        <taxon>Pseudomonadota</taxon>
        <taxon>Alphaproteobacteria</taxon>
        <taxon>Hyphomicrobiales</taxon>
        <taxon>Tepidamorphaceae</taxon>
        <taxon>Microbaculum</taxon>
    </lineage>
</organism>
<dbReference type="Proteomes" id="UP001320898">
    <property type="component" value="Unassembled WGS sequence"/>
</dbReference>
<evidence type="ECO:0000313" key="3">
    <source>
        <dbReference type="Proteomes" id="UP001320898"/>
    </source>
</evidence>
<dbReference type="RefSeq" id="WP_261613970.1">
    <property type="nucleotide sequence ID" value="NZ_JALIDZ010000001.1"/>
</dbReference>
<comment type="caution">
    <text evidence="2">The sequence shown here is derived from an EMBL/GenBank/DDBJ whole genome shotgun (WGS) entry which is preliminary data.</text>
</comment>
<sequence length="194" mass="20703">MIRFLRSALVGAIVSWIAAAPAMADEALKALAGEAEQAAAAGRTLEALDLADRFAEAVWQTVPLAFRKTALVDSAPTAFGREEPRATNTYTVDEEIHIYAEPVAFGWESTGEGYRTDLVADVRVATAEGKIIVGHKAFAEFQIASAERDADVFLALTYVFGGLGPGDYVVTTTLTDRVYGKTAAFSLPITITRG</sequence>
<gene>
    <name evidence="2" type="ORF">MUB46_00880</name>
</gene>
<keyword evidence="1" id="KW-0732">Signal</keyword>
<keyword evidence="3" id="KW-1185">Reference proteome</keyword>
<reference evidence="2 3" key="1">
    <citation type="submission" date="2022-04" db="EMBL/GenBank/DDBJ databases">
        <authorList>
            <person name="Ye Y.-Q."/>
            <person name="Du Z.-J."/>
        </authorList>
    </citation>
    <scope>NUCLEOTIDE SEQUENCE [LARGE SCALE GENOMIC DNA]</scope>
    <source>
        <strain evidence="2 3">A6E488</strain>
    </source>
</reference>
<feature type="chain" id="PRO_5043341530" evidence="1">
    <location>
        <begin position="25"/>
        <end position="194"/>
    </location>
</feature>